<dbReference type="InterPro" id="IPR001930">
    <property type="entry name" value="Peptidase_M1"/>
</dbReference>
<dbReference type="OrthoDB" id="100605at2"/>
<dbReference type="AlphaFoldDB" id="U5WAM6"/>
<accession>U5WAM6</accession>
<keyword evidence="18" id="KW-1185">Reference proteome</keyword>
<evidence type="ECO:0000256" key="14">
    <source>
        <dbReference type="SAM" id="SignalP"/>
    </source>
</evidence>
<keyword evidence="7" id="KW-0479">Metal-binding</keyword>
<dbReference type="HOGENOM" id="CLU_014298_2_0_11"/>
<evidence type="ECO:0000256" key="10">
    <source>
        <dbReference type="ARBA" id="ARBA00023049"/>
    </source>
</evidence>
<dbReference type="EMBL" id="CP006272">
    <property type="protein sequence ID" value="AGZ45006.1"/>
    <property type="molecule type" value="Genomic_DNA"/>
</dbReference>
<dbReference type="PANTHER" id="PTHR11533:SF297">
    <property type="entry name" value="AMINOPEPTIDASE N"/>
    <property type="match status" value="1"/>
</dbReference>
<organism evidence="17 18">
    <name type="scientific">Actinoplanes friuliensis DSM 7358</name>
    <dbReference type="NCBI Taxonomy" id="1246995"/>
    <lineage>
        <taxon>Bacteria</taxon>
        <taxon>Bacillati</taxon>
        <taxon>Actinomycetota</taxon>
        <taxon>Actinomycetes</taxon>
        <taxon>Micromonosporales</taxon>
        <taxon>Micromonosporaceae</taxon>
        <taxon>Actinoplanes</taxon>
    </lineage>
</organism>
<dbReference type="GO" id="GO:0008270">
    <property type="term" value="F:zinc ion binding"/>
    <property type="evidence" value="ECO:0007669"/>
    <property type="project" value="InterPro"/>
</dbReference>
<sequence>MRRKLLCAVLAGGLAITPGGPAGAAPARDYRPGSAGLGDVWYPLEGNGGYDVAHYDLSLSYDPGSGRLDGTARVDAVATQNLSRFDLDLQQLDVTRVLVDGRPASFRRDGQELVITPRRGIPARSRFQVAVTYGGVPQPLGGPTPYGFVRTGDGMVTLNVQDGASTWFPGNDHPSDKATFRFTITVPDGLDVVANGRRVSTRTHGGRTTHVWSETAPMATYLATVDVGRWRVRKGRTPGGIPEYVAVDPALGTGADDPMPQFWNRTAEVVDRWTQIFGPYPFDSTVAIVVLARHNGVQVPFSAETQTRPVYSAADSDEIIAHELAHQWFGDSVGITRWNEVWLSEGFAVFANWYFDELRGGTTVHDQARQVYQAHPADDPFWTIPLTGPDRPTDAAGERIYFGGALVLQMLRQELGDPTFFRVLRAWTRDHRHGTATTTDFMETATRTSGRDLAPFFRTWVYSPTRPALPDNAEQPRSSVAHDGAERQPFPRHRQSSSDAPSPGLHPEGTPPGRS</sequence>
<name>U5WAM6_9ACTN</name>
<dbReference type="KEGG" id="afs:AFR_33740"/>
<dbReference type="Gene3D" id="2.60.40.1730">
    <property type="entry name" value="tricorn interacting facor f3 domain"/>
    <property type="match status" value="1"/>
</dbReference>
<evidence type="ECO:0000256" key="5">
    <source>
        <dbReference type="ARBA" id="ARBA00015611"/>
    </source>
</evidence>
<dbReference type="InterPro" id="IPR045357">
    <property type="entry name" value="Aminopeptidase_N-like_N"/>
</dbReference>
<keyword evidence="9" id="KW-0862">Zinc</keyword>
<dbReference type="GO" id="GO:0016285">
    <property type="term" value="F:alanyl aminopeptidase activity"/>
    <property type="evidence" value="ECO:0007669"/>
    <property type="project" value="UniProtKB-EC"/>
</dbReference>
<dbReference type="PANTHER" id="PTHR11533">
    <property type="entry name" value="PROTEASE M1 ZINC METALLOPROTEASE"/>
    <property type="match status" value="1"/>
</dbReference>
<evidence type="ECO:0000313" key="17">
    <source>
        <dbReference type="EMBL" id="AGZ45006.1"/>
    </source>
</evidence>
<evidence type="ECO:0000313" key="18">
    <source>
        <dbReference type="Proteomes" id="UP000017746"/>
    </source>
</evidence>
<dbReference type="SUPFAM" id="SSF63737">
    <property type="entry name" value="Leukotriene A4 hydrolase N-terminal domain"/>
    <property type="match status" value="1"/>
</dbReference>
<dbReference type="RefSeq" id="WP_023561343.1">
    <property type="nucleotide sequence ID" value="NC_022657.1"/>
</dbReference>
<dbReference type="eggNOG" id="COG0308">
    <property type="taxonomic scope" value="Bacteria"/>
</dbReference>
<evidence type="ECO:0000256" key="12">
    <source>
        <dbReference type="ARBA" id="ARBA00031533"/>
    </source>
</evidence>
<keyword evidence="6" id="KW-0645">Protease</keyword>
<keyword evidence="14" id="KW-0732">Signal</keyword>
<dbReference type="Pfam" id="PF01433">
    <property type="entry name" value="Peptidase_M1"/>
    <property type="match status" value="1"/>
</dbReference>
<comment type="catalytic activity">
    <reaction evidence="1">
        <text>Release of an N-terminal amino acid, Xaa-|-Yaa- from a peptide, amide or arylamide. Xaa is preferably Ala, but may be most amino acids including Pro (slow action). When a terminal hydrophobic residue is followed by a prolyl residue, the two may be released as an intact Xaa-Pro dipeptide.</text>
        <dbReference type="EC" id="3.4.11.2"/>
    </reaction>
</comment>
<dbReference type="Proteomes" id="UP000017746">
    <property type="component" value="Chromosome"/>
</dbReference>
<feature type="region of interest" description="Disordered" evidence="13">
    <location>
        <begin position="466"/>
        <end position="515"/>
    </location>
</feature>
<evidence type="ECO:0000256" key="2">
    <source>
        <dbReference type="ARBA" id="ARBA00001947"/>
    </source>
</evidence>
<evidence type="ECO:0000256" key="1">
    <source>
        <dbReference type="ARBA" id="ARBA00000098"/>
    </source>
</evidence>
<evidence type="ECO:0000256" key="11">
    <source>
        <dbReference type="ARBA" id="ARBA00029811"/>
    </source>
</evidence>
<reference evidence="17 18" key="1">
    <citation type="journal article" date="2014" name="J. Biotechnol.">
        <title>Complete genome sequence of the actinobacterium Actinoplanes friuliensis HAG 010964, producer of the lipopeptide antibiotic friulimycin.</title>
        <authorList>
            <person name="Ruckert C."/>
            <person name="Szczepanowski R."/>
            <person name="Albersmeier A."/>
            <person name="Goesmann A."/>
            <person name="Fischer N."/>
            <person name="Steinkamper A."/>
            <person name="Puhler A."/>
            <person name="Biener R."/>
            <person name="Schwartz D."/>
            <person name="Kalinowski J."/>
        </authorList>
    </citation>
    <scope>NUCLEOTIDE SEQUENCE [LARGE SCALE GENOMIC DNA]</scope>
    <source>
        <strain evidence="17 18">DSM 7358</strain>
    </source>
</reference>
<dbReference type="InterPro" id="IPR027268">
    <property type="entry name" value="Peptidase_M4/M1_CTD_sf"/>
</dbReference>
<gene>
    <name evidence="17" type="ORF">AFR_33740</name>
</gene>
<proteinExistence type="inferred from homology"/>
<dbReference type="STRING" id="1246995.AFR_33740"/>
<feature type="signal peptide" evidence="14">
    <location>
        <begin position="1"/>
        <end position="24"/>
    </location>
</feature>
<dbReference type="GO" id="GO:0008237">
    <property type="term" value="F:metallopeptidase activity"/>
    <property type="evidence" value="ECO:0007669"/>
    <property type="project" value="UniProtKB-KW"/>
</dbReference>
<evidence type="ECO:0000256" key="7">
    <source>
        <dbReference type="ARBA" id="ARBA00022723"/>
    </source>
</evidence>
<dbReference type="PATRIC" id="fig|1246995.3.peg.6829"/>
<dbReference type="InterPro" id="IPR050344">
    <property type="entry name" value="Peptidase_M1_aminopeptidases"/>
</dbReference>
<evidence type="ECO:0000259" key="16">
    <source>
        <dbReference type="Pfam" id="PF17900"/>
    </source>
</evidence>
<dbReference type="InterPro" id="IPR042097">
    <property type="entry name" value="Aminopeptidase_N-like_N_sf"/>
</dbReference>
<evidence type="ECO:0000256" key="13">
    <source>
        <dbReference type="SAM" id="MobiDB-lite"/>
    </source>
</evidence>
<feature type="domain" description="Peptidase M1 membrane alanine aminopeptidase" evidence="15">
    <location>
        <begin position="312"/>
        <end position="460"/>
    </location>
</feature>
<feature type="domain" description="Aminopeptidase N-like N-terminal" evidence="16">
    <location>
        <begin position="54"/>
        <end position="222"/>
    </location>
</feature>
<evidence type="ECO:0000256" key="4">
    <source>
        <dbReference type="ARBA" id="ARBA00012564"/>
    </source>
</evidence>
<protein>
    <recommendedName>
        <fullName evidence="5">Aminopeptidase N</fullName>
        <ecNumber evidence="4">3.4.11.2</ecNumber>
    </recommendedName>
    <alternativeName>
        <fullName evidence="11">Alanine aminopeptidase</fullName>
    </alternativeName>
    <alternativeName>
        <fullName evidence="12">Lysyl aminopeptidase</fullName>
    </alternativeName>
</protein>
<evidence type="ECO:0000256" key="6">
    <source>
        <dbReference type="ARBA" id="ARBA00022670"/>
    </source>
</evidence>
<evidence type="ECO:0000256" key="9">
    <source>
        <dbReference type="ARBA" id="ARBA00022833"/>
    </source>
</evidence>
<dbReference type="GO" id="GO:0006508">
    <property type="term" value="P:proteolysis"/>
    <property type="evidence" value="ECO:0007669"/>
    <property type="project" value="UniProtKB-KW"/>
</dbReference>
<dbReference type="Gene3D" id="1.10.390.10">
    <property type="entry name" value="Neutral Protease Domain 2"/>
    <property type="match status" value="1"/>
</dbReference>
<comment type="cofactor">
    <cofactor evidence="2">
        <name>Zn(2+)</name>
        <dbReference type="ChEBI" id="CHEBI:29105"/>
    </cofactor>
</comment>
<dbReference type="Pfam" id="PF17900">
    <property type="entry name" value="Peptidase_M1_N"/>
    <property type="match status" value="1"/>
</dbReference>
<comment type="similarity">
    <text evidence="3">Belongs to the peptidase M1 family.</text>
</comment>
<keyword evidence="8" id="KW-0378">Hydrolase</keyword>
<evidence type="ECO:0000256" key="8">
    <source>
        <dbReference type="ARBA" id="ARBA00022801"/>
    </source>
</evidence>
<dbReference type="PRINTS" id="PR00756">
    <property type="entry name" value="ALADIPTASE"/>
</dbReference>
<evidence type="ECO:0000259" key="15">
    <source>
        <dbReference type="Pfam" id="PF01433"/>
    </source>
</evidence>
<dbReference type="InterPro" id="IPR014782">
    <property type="entry name" value="Peptidase_M1_dom"/>
</dbReference>
<dbReference type="CDD" id="cd09603">
    <property type="entry name" value="M1_APN_like"/>
    <property type="match status" value="1"/>
</dbReference>
<feature type="chain" id="PRO_5004665724" description="Aminopeptidase N" evidence="14">
    <location>
        <begin position="25"/>
        <end position="515"/>
    </location>
</feature>
<keyword evidence="10" id="KW-0482">Metalloprotease</keyword>
<dbReference type="EC" id="3.4.11.2" evidence="4"/>
<dbReference type="SUPFAM" id="SSF55486">
    <property type="entry name" value="Metalloproteases ('zincins'), catalytic domain"/>
    <property type="match status" value="1"/>
</dbReference>
<evidence type="ECO:0000256" key="3">
    <source>
        <dbReference type="ARBA" id="ARBA00010136"/>
    </source>
</evidence>